<gene>
    <name evidence="1" type="ORF">CARUB_v10002247mg</name>
</gene>
<evidence type="ECO:0000313" key="2">
    <source>
        <dbReference type="Proteomes" id="UP000029121"/>
    </source>
</evidence>
<dbReference type="EMBL" id="KB870810">
    <property type="protein sequence ID" value="EOA21786.1"/>
    <property type="molecule type" value="Genomic_DNA"/>
</dbReference>
<dbReference type="Proteomes" id="UP000029121">
    <property type="component" value="Unassembled WGS sequence"/>
</dbReference>
<organism evidence="1 2">
    <name type="scientific">Capsella rubella</name>
    <dbReference type="NCBI Taxonomy" id="81985"/>
    <lineage>
        <taxon>Eukaryota</taxon>
        <taxon>Viridiplantae</taxon>
        <taxon>Streptophyta</taxon>
        <taxon>Embryophyta</taxon>
        <taxon>Tracheophyta</taxon>
        <taxon>Spermatophyta</taxon>
        <taxon>Magnoliopsida</taxon>
        <taxon>eudicotyledons</taxon>
        <taxon>Gunneridae</taxon>
        <taxon>Pentapetalae</taxon>
        <taxon>rosids</taxon>
        <taxon>malvids</taxon>
        <taxon>Brassicales</taxon>
        <taxon>Brassicaceae</taxon>
        <taxon>Camelineae</taxon>
        <taxon>Capsella</taxon>
    </lineage>
</organism>
<sequence>MASFKINFQSYENYLQSRWESYFPTLLVRQNSRPFRVDFFYAREDSWRFPVSIKISNPISKTAMEFRTRFHNFEPDFQNRHGILNPITKFRTRFPKPPWNFESDFQNCANGVLGFYLGGLIKRTDEIRPSRA</sequence>
<proteinExistence type="predicted"/>
<name>R0FIB7_9BRAS</name>
<keyword evidence="2" id="KW-1185">Reference proteome</keyword>
<evidence type="ECO:0000313" key="1">
    <source>
        <dbReference type="EMBL" id="EOA21786.1"/>
    </source>
</evidence>
<reference evidence="2" key="1">
    <citation type="journal article" date="2013" name="Nat. Genet.">
        <title>The Capsella rubella genome and the genomic consequences of rapid mating system evolution.</title>
        <authorList>
            <person name="Slotte T."/>
            <person name="Hazzouri K.M."/>
            <person name="Agren J.A."/>
            <person name="Koenig D."/>
            <person name="Maumus F."/>
            <person name="Guo Y.L."/>
            <person name="Steige K."/>
            <person name="Platts A.E."/>
            <person name="Escobar J.S."/>
            <person name="Newman L.K."/>
            <person name="Wang W."/>
            <person name="Mandakova T."/>
            <person name="Vello E."/>
            <person name="Smith L.M."/>
            <person name="Henz S.R."/>
            <person name="Steffen J."/>
            <person name="Takuno S."/>
            <person name="Brandvain Y."/>
            <person name="Coop G."/>
            <person name="Andolfatto P."/>
            <person name="Hu T.T."/>
            <person name="Blanchette M."/>
            <person name="Clark R.M."/>
            <person name="Quesneville H."/>
            <person name="Nordborg M."/>
            <person name="Gaut B.S."/>
            <person name="Lysak M.A."/>
            <person name="Jenkins J."/>
            <person name="Grimwood J."/>
            <person name="Chapman J."/>
            <person name="Prochnik S."/>
            <person name="Shu S."/>
            <person name="Rokhsar D."/>
            <person name="Schmutz J."/>
            <person name="Weigel D."/>
            <person name="Wright S.I."/>
        </authorList>
    </citation>
    <scope>NUCLEOTIDE SEQUENCE [LARGE SCALE GENOMIC DNA]</scope>
    <source>
        <strain evidence="2">cv. Monte Gargano</strain>
    </source>
</reference>
<dbReference type="AlphaFoldDB" id="R0FIB7"/>
<protein>
    <submittedName>
        <fullName evidence="1">Uncharacterized protein</fullName>
    </submittedName>
</protein>
<accession>R0FIB7</accession>